<comment type="similarity">
    <text evidence="1">Belongs to the Luc7 family.</text>
</comment>
<dbReference type="Proteomes" id="UP001562425">
    <property type="component" value="Unassembled WGS sequence"/>
</dbReference>
<dbReference type="EMBL" id="JBEHCU010008432">
    <property type="protein sequence ID" value="KAL1383368.1"/>
    <property type="molecule type" value="Genomic_DNA"/>
</dbReference>
<dbReference type="InterPro" id="IPR038078">
    <property type="entry name" value="PhoU-like_sf"/>
</dbReference>
<dbReference type="Gene3D" id="1.20.58.220">
    <property type="entry name" value="Phosphate transport system protein phou homolog 2, domain 2"/>
    <property type="match status" value="1"/>
</dbReference>
<comment type="caution">
    <text evidence="3">The sequence shown here is derived from an EMBL/GenBank/DDBJ whole genome shotgun (WGS) entry which is preliminary data.</text>
</comment>
<name>A0ABD1CZR1_CULPP</name>
<dbReference type="Pfam" id="PF03194">
    <property type="entry name" value="LUC7"/>
    <property type="match status" value="1"/>
</dbReference>
<evidence type="ECO:0000313" key="4">
    <source>
        <dbReference type="Proteomes" id="UP001562425"/>
    </source>
</evidence>
<evidence type="ECO:0000313" key="3">
    <source>
        <dbReference type="EMBL" id="KAL1383368.1"/>
    </source>
</evidence>
<dbReference type="InterPro" id="IPR004882">
    <property type="entry name" value="Luc7-rel"/>
</dbReference>
<evidence type="ECO:0000256" key="2">
    <source>
        <dbReference type="SAM" id="Coils"/>
    </source>
</evidence>
<keyword evidence="4" id="KW-1185">Reference proteome</keyword>
<sequence length="368" mass="40415">MVKFCPHDLFVNTRADLGQCGKLHDEEAKRLFEQSKPTRKKIQYEDDFLRFCSNMINEVDRKIMKGKQRLLLMNSKLEGRPVSKQQEQVNTMTEKINKLLREAEEAGIRGDVDQAQSLMQMSDQLKEEKDELVKQAETNGWSVTADIAAAQEKQMEGCEVCGAFLIVGDAQQRIDDHLTGKQHLGPSKRWKPNGTARLKWRNADGMMIGRIVGIGGVMNRDRGNATTGSTAAVAVALETTIDDAITDETTAIAITSATDGDAGAAMEVVDTKAANAIVITSVLNATAAEAAVTKRNFKPYSCFRFPFSRAAECVLCCIVSRLFVLLRGIPSYAIKNLNIIPPLPKKLFPKSTISAIGAITHVGVSYHV</sequence>
<keyword evidence="2" id="KW-0175">Coiled coil</keyword>
<dbReference type="PANTHER" id="PTHR12375">
    <property type="entry name" value="RNA-BINDING PROTEIN LUC7-RELATED"/>
    <property type="match status" value="1"/>
</dbReference>
<feature type="coiled-coil region" evidence="2">
    <location>
        <begin position="82"/>
        <end position="138"/>
    </location>
</feature>
<feature type="non-terminal residue" evidence="3">
    <location>
        <position position="368"/>
    </location>
</feature>
<gene>
    <name evidence="3" type="ORF">pipiens_020230</name>
</gene>
<organism evidence="3 4">
    <name type="scientific">Culex pipiens pipiens</name>
    <name type="common">Northern house mosquito</name>
    <dbReference type="NCBI Taxonomy" id="38569"/>
    <lineage>
        <taxon>Eukaryota</taxon>
        <taxon>Metazoa</taxon>
        <taxon>Ecdysozoa</taxon>
        <taxon>Arthropoda</taxon>
        <taxon>Hexapoda</taxon>
        <taxon>Insecta</taxon>
        <taxon>Pterygota</taxon>
        <taxon>Neoptera</taxon>
        <taxon>Endopterygota</taxon>
        <taxon>Diptera</taxon>
        <taxon>Nematocera</taxon>
        <taxon>Culicoidea</taxon>
        <taxon>Culicidae</taxon>
        <taxon>Culicinae</taxon>
        <taxon>Culicini</taxon>
        <taxon>Culex</taxon>
        <taxon>Culex</taxon>
    </lineage>
</organism>
<dbReference type="AlphaFoldDB" id="A0ABD1CZR1"/>
<reference evidence="3 4" key="1">
    <citation type="submission" date="2024-05" db="EMBL/GenBank/DDBJ databases">
        <title>Culex pipiens pipiens assembly and annotation.</title>
        <authorList>
            <person name="Alout H."/>
            <person name="Durand T."/>
        </authorList>
    </citation>
    <scope>NUCLEOTIDE SEQUENCE [LARGE SCALE GENOMIC DNA]</scope>
    <source>
        <strain evidence="3">HA-2024</strain>
        <tissue evidence="3">Whole body</tissue>
    </source>
</reference>
<accession>A0ABD1CZR1</accession>
<evidence type="ECO:0000256" key="1">
    <source>
        <dbReference type="ARBA" id="ARBA00005655"/>
    </source>
</evidence>
<protein>
    <submittedName>
        <fullName evidence="3">Uncharacterized protein</fullName>
    </submittedName>
</protein>
<proteinExistence type="inferred from homology"/>